<dbReference type="EMBL" id="CP013107">
    <property type="protein sequence ID" value="APG91577.1"/>
    <property type="molecule type" value="Genomic_DNA"/>
</dbReference>
<dbReference type="Proteomes" id="UP000182306">
    <property type="component" value="Chromosome"/>
</dbReference>
<keyword evidence="2" id="KW-1185">Reference proteome</keyword>
<dbReference type="KEGG" id="same:SAMCFNEI73_Ch2295"/>
<reference evidence="1 2" key="1">
    <citation type="submission" date="2015-10" db="EMBL/GenBank/DDBJ databases">
        <title>Genomic differences between typical nodule nitrogen-fixing rhizobial strains and those coming from bean seeds.</title>
        <authorList>
            <person name="Peralta H."/>
            <person name="Aguilar-Vera A."/>
            <person name="Diaz R."/>
            <person name="Mora Y."/>
            <person name="Martinez-Batallar G."/>
            <person name="Salazar E."/>
            <person name="Vargas-Lagunas C."/>
            <person name="Encarnacion S."/>
            <person name="Girard L."/>
            <person name="Mora J."/>
        </authorList>
    </citation>
    <scope>NUCLEOTIDE SEQUENCE [LARGE SCALE GENOMIC DNA]</scope>
    <source>
        <strain evidence="1 2">CFNEI 73</strain>
    </source>
</reference>
<proteinExistence type="predicted"/>
<organism evidence="1 2">
    <name type="scientific">Sinorhizobium americanum</name>
    <dbReference type="NCBI Taxonomy" id="194963"/>
    <lineage>
        <taxon>Bacteria</taxon>
        <taxon>Pseudomonadati</taxon>
        <taxon>Pseudomonadota</taxon>
        <taxon>Alphaproteobacteria</taxon>
        <taxon>Hyphomicrobiales</taxon>
        <taxon>Rhizobiaceae</taxon>
        <taxon>Sinorhizobium/Ensifer group</taxon>
        <taxon>Sinorhizobium</taxon>
    </lineage>
</organism>
<gene>
    <name evidence="1" type="ORF">SAMCFNEI73_Ch2295</name>
</gene>
<name>A0A1L3LNB6_9HYPH</name>
<accession>A0A1L3LNB6</accession>
<protein>
    <submittedName>
        <fullName evidence="1">Uncharacterized protein</fullName>
    </submittedName>
</protein>
<dbReference type="AlphaFoldDB" id="A0A1L3LNB6"/>
<sequence length="39" mass="4510">MVPKGEEFFAKILQRVLDKPGQRHYTPHQIAATRSWTGD</sequence>
<evidence type="ECO:0000313" key="1">
    <source>
        <dbReference type="EMBL" id="APG91577.1"/>
    </source>
</evidence>
<evidence type="ECO:0000313" key="2">
    <source>
        <dbReference type="Proteomes" id="UP000182306"/>
    </source>
</evidence>